<sequence>MMGLEHIHQARERIAKIIKRTPLMCSNTIDEKIGNQLFLKCEHLQKTGSFKLRGASNKVIFEAEHNARYVVAASSGNHGQAVAYIANQLGLKSTIVVPENAATCKQEAIKAYHGGVEFCGFTSGERIERAKQICEDEQAVFIPPYDDPLVIAGQGTAGLEILEQLDQIDEVYVPIGGGGLISGIATAIKESNPRIRVIGVEPTLANDTYLSYHNGKRINIGVTTTIADGLRTSIPGELTFPIVQKYVDEIVLVEEEAIKRAFTLVFTRMKQVIEPSGAISIAAAMESGARGKRIVALVSGGNVDTAVIPSLLIE</sequence>
<dbReference type="InterPro" id="IPR036052">
    <property type="entry name" value="TrpB-like_PALP_sf"/>
</dbReference>
<comment type="cofactor">
    <cofactor evidence="4">
        <name>Mg(2+)</name>
        <dbReference type="ChEBI" id="CHEBI:18420"/>
    </cofactor>
</comment>
<organism evidence="8 9">
    <name type="scientific">Ammoniphilus resinae</name>
    <dbReference type="NCBI Taxonomy" id="861532"/>
    <lineage>
        <taxon>Bacteria</taxon>
        <taxon>Bacillati</taxon>
        <taxon>Bacillota</taxon>
        <taxon>Bacilli</taxon>
        <taxon>Bacillales</taxon>
        <taxon>Paenibacillaceae</taxon>
        <taxon>Aneurinibacillus group</taxon>
        <taxon>Ammoniphilus</taxon>
    </lineage>
</organism>
<evidence type="ECO:0000313" key="8">
    <source>
        <dbReference type="EMBL" id="MBP1930171.1"/>
    </source>
</evidence>
<dbReference type="SUPFAM" id="SSF53686">
    <property type="entry name" value="Tryptophan synthase beta subunit-like PLP-dependent enzymes"/>
    <property type="match status" value="1"/>
</dbReference>
<dbReference type="EMBL" id="JAGGKT010000001">
    <property type="protein sequence ID" value="MBP1930171.1"/>
    <property type="molecule type" value="Genomic_DNA"/>
</dbReference>
<evidence type="ECO:0000256" key="5">
    <source>
        <dbReference type="ARBA" id="ARBA00022842"/>
    </source>
</evidence>
<comment type="cofactor">
    <cofactor evidence="3">
        <name>Mn(2+)</name>
        <dbReference type="ChEBI" id="CHEBI:29035"/>
    </cofactor>
</comment>
<dbReference type="RefSeq" id="WP_209807958.1">
    <property type="nucleotide sequence ID" value="NZ_JAGGKT010000001.1"/>
</dbReference>
<name>A0ABS4GIU2_9BACL</name>
<dbReference type="EC" id="4.3.1.19" evidence="8"/>
<evidence type="ECO:0000256" key="2">
    <source>
        <dbReference type="ARBA" id="ARBA00001933"/>
    </source>
</evidence>
<comment type="caution">
    <text evidence="8">The sequence shown here is derived from an EMBL/GenBank/DDBJ whole genome shotgun (WGS) entry which is preliminary data.</text>
</comment>
<dbReference type="PANTHER" id="PTHR43050">
    <property type="entry name" value="SERINE / THREONINE RACEMASE FAMILY MEMBER"/>
    <property type="match status" value="1"/>
</dbReference>
<keyword evidence="9" id="KW-1185">Reference proteome</keyword>
<protein>
    <submittedName>
        <fullName evidence="8">Threonine dehydratase</fullName>
        <ecNumber evidence="8">4.3.1.19</ecNumber>
    </submittedName>
</protein>
<keyword evidence="5" id="KW-0460">Magnesium</keyword>
<evidence type="ECO:0000259" key="7">
    <source>
        <dbReference type="Pfam" id="PF00291"/>
    </source>
</evidence>
<reference evidence="8 9" key="1">
    <citation type="submission" date="2021-03" db="EMBL/GenBank/DDBJ databases">
        <title>Genomic Encyclopedia of Type Strains, Phase IV (KMG-IV): sequencing the most valuable type-strain genomes for metagenomic binning, comparative biology and taxonomic classification.</title>
        <authorList>
            <person name="Goeker M."/>
        </authorList>
    </citation>
    <scope>NUCLEOTIDE SEQUENCE [LARGE SCALE GENOMIC DNA]</scope>
    <source>
        <strain evidence="8 9">DSM 24738</strain>
    </source>
</reference>
<gene>
    <name evidence="8" type="ORF">J2Z37_000158</name>
</gene>
<dbReference type="Pfam" id="PF00291">
    <property type="entry name" value="PALP"/>
    <property type="match status" value="1"/>
</dbReference>
<dbReference type="CDD" id="cd01562">
    <property type="entry name" value="Thr-dehyd"/>
    <property type="match status" value="1"/>
</dbReference>
<evidence type="ECO:0000256" key="3">
    <source>
        <dbReference type="ARBA" id="ARBA00001936"/>
    </source>
</evidence>
<evidence type="ECO:0000256" key="1">
    <source>
        <dbReference type="ARBA" id="ARBA00001913"/>
    </source>
</evidence>
<keyword evidence="8" id="KW-0456">Lyase</keyword>
<keyword evidence="6" id="KW-0663">Pyridoxal phosphate</keyword>
<proteinExistence type="predicted"/>
<dbReference type="InterPro" id="IPR001926">
    <property type="entry name" value="TrpB-like_PALP"/>
</dbReference>
<evidence type="ECO:0000256" key="4">
    <source>
        <dbReference type="ARBA" id="ARBA00001946"/>
    </source>
</evidence>
<dbReference type="GO" id="GO:0004794">
    <property type="term" value="F:threonine deaminase activity"/>
    <property type="evidence" value="ECO:0007669"/>
    <property type="project" value="UniProtKB-EC"/>
</dbReference>
<accession>A0ABS4GIU2</accession>
<comment type="cofactor">
    <cofactor evidence="1">
        <name>Ca(2+)</name>
        <dbReference type="ChEBI" id="CHEBI:29108"/>
    </cofactor>
</comment>
<dbReference type="PANTHER" id="PTHR43050:SF1">
    <property type="entry name" value="SERINE RACEMASE"/>
    <property type="match status" value="1"/>
</dbReference>
<comment type="cofactor">
    <cofactor evidence="2">
        <name>pyridoxal 5'-phosphate</name>
        <dbReference type="ChEBI" id="CHEBI:597326"/>
    </cofactor>
</comment>
<dbReference type="InterPro" id="IPR000634">
    <property type="entry name" value="Ser/Thr_deHydtase_PyrdxlP-BS"/>
</dbReference>
<evidence type="ECO:0000256" key="6">
    <source>
        <dbReference type="ARBA" id="ARBA00022898"/>
    </source>
</evidence>
<dbReference type="Proteomes" id="UP001519343">
    <property type="component" value="Unassembled WGS sequence"/>
</dbReference>
<evidence type="ECO:0000313" key="9">
    <source>
        <dbReference type="Proteomes" id="UP001519343"/>
    </source>
</evidence>
<dbReference type="Gene3D" id="3.40.50.1100">
    <property type="match status" value="2"/>
</dbReference>
<feature type="domain" description="Tryptophan synthase beta chain-like PALP" evidence="7">
    <location>
        <begin position="16"/>
        <end position="300"/>
    </location>
</feature>
<dbReference type="PROSITE" id="PS00165">
    <property type="entry name" value="DEHYDRATASE_SER_THR"/>
    <property type="match status" value="1"/>
</dbReference>